<evidence type="ECO:0000256" key="14">
    <source>
        <dbReference type="ARBA" id="ARBA00022884"/>
    </source>
</evidence>
<dbReference type="GO" id="GO:0005737">
    <property type="term" value="C:cytoplasm"/>
    <property type="evidence" value="ECO:0007669"/>
    <property type="project" value="UniProtKB-SubCell"/>
</dbReference>
<dbReference type="RefSeq" id="WP_018573946.1">
    <property type="nucleotide sequence ID" value="NZ_CP065725.1"/>
</dbReference>
<evidence type="ECO:0000256" key="3">
    <source>
        <dbReference type="ARBA" id="ARBA00010183"/>
    </source>
</evidence>
<dbReference type="GO" id="GO:0046872">
    <property type="term" value="F:metal ion binding"/>
    <property type="evidence" value="ECO:0007669"/>
    <property type="project" value="UniProtKB-KW"/>
</dbReference>
<dbReference type="FunFam" id="1.10.1520.10:FF:000001">
    <property type="entry name" value="Ribonuclease 3"/>
    <property type="match status" value="1"/>
</dbReference>
<dbReference type="InterPro" id="IPR011907">
    <property type="entry name" value="RNase_III"/>
</dbReference>
<dbReference type="AlphaFoldDB" id="A0A378XJS2"/>
<dbReference type="GO" id="GO:0042802">
    <property type="term" value="F:identical protein binding"/>
    <property type="evidence" value="ECO:0007669"/>
    <property type="project" value="UniProtKB-ARBA"/>
</dbReference>
<dbReference type="PROSITE" id="PS50137">
    <property type="entry name" value="DS_RBD"/>
    <property type="match status" value="1"/>
</dbReference>
<reference evidence="19 20" key="1">
    <citation type="submission" date="2018-06" db="EMBL/GenBank/DDBJ databases">
        <authorList>
            <consortium name="Pathogen Informatics"/>
            <person name="Doyle S."/>
        </authorList>
    </citation>
    <scope>NUCLEOTIDE SEQUENCE [LARGE SCALE GENOMIC DNA]</scope>
    <source>
        <strain evidence="19 20">NCTC11997</strain>
    </source>
</reference>
<sequence length="257" mass="28617">MNLKQLQEKLDYQFNNDAFLIRALTHRSHGQSNNERLEFLGDSILNFTIASLLFDGLKQEDEGDLSRIRASLVNQQTLAELSTKLGLSEVLRLGEGELKSGGFRRPSILADALEAIFGAIYLDSDIDSAQRVISRLYEPLIANVDFKTAGKDSKTLLQEMLQAKRLSLPKYVVVDTRGAAHDQEFVVECRIEELAIVTEAVGHSRRQAEQSAAALALNSVKPILSKANFKKEKYLERQATQLSLPVATEQEQSNDGK</sequence>
<comment type="subunit">
    <text evidence="4 15">Homodimer.</text>
</comment>
<comment type="similarity">
    <text evidence="3">Belongs to the ribonuclease III family.</text>
</comment>
<dbReference type="NCBIfam" id="TIGR02191">
    <property type="entry name" value="RNaseIII"/>
    <property type="match status" value="1"/>
</dbReference>
<dbReference type="Gene3D" id="3.30.160.20">
    <property type="match status" value="1"/>
</dbReference>
<dbReference type="PROSITE" id="PS50142">
    <property type="entry name" value="RNASE_3_2"/>
    <property type="match status" value="1"/>
</dbReference>
<dbReference type="GO" id="GO:0010468">
    <property type="term" value="P:regulation of gene expression"/>
    <property type="evidence" value="ECO:0007669"/>
    <property type="project" value="TreeGrafter"/>
</dbReference>
<dbReference type="EMBL" id="CP065725">
    <property type="protein sequence ID" value="QPT39635.1"/>
    <property type="molecule type" value="Genomic_DNA"/>
</dbReference>
<keyword evidence="11 15" id="KW-0255">Endonuclease</keyword>
<dbReference type="Gene3D" id="1.10.1520.10">
    <property type="entry name" value="Ribonuclease III domain"/>
    <property type="match status" value="1"/>
</dbReference>
<dbReference type="InterPro" id="IPR014720">
    <property type="entry name" value="dsRBD_dom"/>
</dbReference>
<evidence type="ECO:0000256" key="8">
    <source>
        <dbReference type="ARBA" id="ARBA00022694"/>
    </source>
</evidence>
<keyword evidence="6 15" id="KW-0698">rRNA processing</keyword>
<dbReference type="InterPro" id="IPR036389">
    <property type="entry name" value="RNase_III_sf"/>
</dbReference>
<comment type="cofactor">
    <cofactor evidence="15">
        <name>Mg(2+)</name>
        <dbReference type="ChEBI" id="CHEBI:18420"/>
    </cofactor>
</comment>
<dbReference type="Pfam" id="PF14622">
    <property type="entry name" value="Ribonucleas_3_3"/>
    <property type="match status" value="1"/>
</dbReference>
<evidence type="ECO:0000256" key="7">
    <source>
        <dbReference type="ARBA" id="ARBA00022664"/>
    </source>
</evidence>
<accession>A0A378XJS2</accession>
<dbReference type="GO" id="GO:0019843">
    <property type="term" value="F:rRNA binding"/>
    <property type="evidence" value="ECO:0007669"/>
    <property type="project" value="UniProtKB-KW"/>
</dbReference>
<keyword evidence="14 15" id="KW-0694">RNA-binding</keyword>
<dbReference type="STRING" id="1122619.GCA_000373745_00767"/>
<dbReference type="CDD" id="cd00593">
    <property type="entry name" value="RIBOc"/>
    <property type="match status" value="1"/>
</dbReference>
<evidence type="ECO:0000256" key="5">
    <source>
        <dbReference type="ARBA" id="ARBA00022490"/>
    </source>
</evidence>
<feature type="binding site" evidence="15">
    <location>
        <position position="38"/>
    </location>
    <ligand>
        <name>Mg(2+)</name>
        <dbReference type="ChEBI" id="CHEBI:18420"/>
    </ligand>
</feature>
<keyword evidence="5 15" id="KW-0963">Cytoplasm</keyword>
<protein>
    <recommendedName>
        <fullName evidence="15">Ribonuclease 3</fullName>
        <ecNumber evidence="15">3.1.26.3</ecNumber>
    </recommendedName>
    <alternativeName>
        <fullName evidence="15">Ribonuclease III</fullName>
        <shortName evidence="15">RNase III</shortName>
    </alternativeName>
</protein>
<comment type="function">
    <text evidence="15">Digests double-stranded RNA. Involved in the processing of primary rRNA transcript to yield the immediate precursors to the large and small rRNAs (23S and 16S). Processes some mRNAs, and tRNAs when they are encoded in the rRNA operon. Processes pre-crRNA and tracrRNA of type II CRISPR loci if present in the organism.</text>
</comment>
<dbReference type="OrthoDB" id="9805026at2"/>
<evidence type="ECO:0000259" key="17">
    <source>
        <dbReference type="PROSITE" id="PS50142"/>
    </source>
</evidence>
<dbReference type="GO" id="GO:0006397">
    <property type="term" value="P:mRNA processing"/>
    <property type="evidence" value="ECO:0007669"/>
    <property type="project" value="UniProtKB-UniRule"/>
</dbReference>
<dbReference type="EMBL" id="UGSB01000001">
    <property type="protein sequence ID" value="SUA57016.1"/>
    <property type="molecule type" value="Genomic_DNA"/>
</dbReference>
<feature type="binding site" evidence="15">
    <location>
        <position position="114"/>
    </location>
    <ligand>
        <name>Mg(2+)</name>
        <dbReference type="ChEBI" id="CHEBI:18420"/>
    </ligand>
</feature>
<evidence type="ECO:0000313" key="21">
    <source>
        <dbReference type="Proteomes" id="UP000594903"/>
    </source>
</evidence>
<dbReference type="EC" id="3.1.26.3" evidence="15"/>
<evidence type="ECO:0000256" key="2">
    <source>
        <dbReference type="ARBA" id="ARBA00004496"/>
    </source>
</evidence>
<reference evidence="18 21" key="2">
    <citation type="submission" date="2020-12" db="EMBL/GenBank/DDBJ databases">
        <title>FDA dAtabase for Regulatory Grade micrObial Sequences (FDA-ARGOS): Supporting development and validation of Infectious Disease Dx tests.</title>
        <authorList>
            <person name="Sproer C."/>
            <person name="Gronow S."/>
            <person name="Severitt S."/>
            <person name="Schroder I."/>
            <person name="Tallon L."/>
            <person name="Sadzewicz L."/>
            <person name="Zhao X."/>
            <person name="Boylan J."/>
            <person name="Ott S."/>
            <person name="Bowen H."/>
            <person name="Vavikolanu K."/>
            <person name="Mehta A."/>
            <person name="Aluvathingal J."/>
            <person name="Nadendla S."/>
            <person name="Lowell S."/>
            <person name="Myers T."/>
            <person name="Yan Y."/>
            <person name="Sichtig H."/>
        </authorList>
    </citation>
    <scope>NUCLEOTIDE SEQUENCE [LARGE SCALE GENOMIC DNA]</scope>
    <source>
        <strain evidence="18 21">FDAARGOS_872</strain>
    </source>
</reference>
<comment type="catalytic activity">
    <reaction evidence="1 15">
        <text>Endonucleolytic cleavage to 5'-phosphomonoester.</text>
        <dbReference type="EC" id="3.1.26.3"/>
    </reaction>
</comment>
<dbReference type="PROSITE" id="PS00517">
    <property type="entry name" value="RNASE_3_1"/>
    <property type="match status" value="1"/>
</dbReference>
<evidence type="ECO:0000313" key="18">
    <source>
        <dbReference type="EMBL" id="QPT39635.1"/>
    </source>
</evidence>
<dbReference type="FunFam" id="3.30.160.20:FF:000003">
    <property type="entry name" value="Ribonuclease 3"/>
    <property type="match status" value="1"/>
</dbReference>
<organism evidence="19 20">
    <name type="scientific">Oligella ureolytica</name>
    <dbReference type="NCBI Taxonomy" id="90244"/>
    <lineage>
        <taxon>Bacteria</taxon>
        <taxon>Pseudomonadati</taxon>
        <taxon>Pseudomonadota</taxon>
        <taxon>Betaproteobacteria</taxon>
        <taxon>Burkholderiales</taxon>
        <taxon>Alcaligenaceae</taxon>
        <taxon>Oligella</taxon>
    </lineage>
</organism>
<evidence type="ECO:0000256" key="10">
    <source>
        <dbReference type="ARBA" id="ARBA00022723"/>
    </source>
</evidence>
<evidence type="ECO:0000256" key="12">
    <source>
        <dbReference type="ARBA" id="ARBA00022801"/>
    </source>
</evidence>
<evidence type="ECO:0000313" key="20">
    <source>
        <dbReference type="Proteomes" id="UP000254603"/>
    </source>
</evidence>
<gene>
    <name evidence="15 19" type="primary">rnc</name>
    <name evidence="18" type="ORF">I6G29_10905</name>
    <name evidence="19" type="ORF">NCTC11997_02246</name>
</gene>
<evidence type="ECO:0000256" key="9">
    <source>
        <dbReference type="ARBA" id="ARBA00022722"/>
    </source>
</evidence>
<dbReference type="GO" id="GO:0006364">
    <property type="term" value="P:rRNA processing"/>
    <property type="evidence" value="ECO:0007669"/>
    <property type="project" value="UniProtKB-UniRule"/>
</dbReference>
<keyword evidence="9 15" id="KW-0540">Nuclease</keyword>
<feature type="domain" description="RNase III" evidence="17">
    <location>
        <begin position="3"/>
        <end position="125"/>
    </location>
</feature>
<evidence type="ECO:0000259" key="16">
    <source>
        <dbReference type="PROSITE" id="PS50137"/>
    </source>
</evidence>
<dbReference type="Proteomes" id="UP000254603">
    <property type="component" value="Unassembled WGS sequence"/>
</dbReference>
<evidence type="ECO:0000256" key="15">
    <source>
        <dbReference type="HAMAP-Rule" id="MF_00104"/>
    </source>
</evidence>
<dbReference type="GO" id="GO:0003725">
    <property type="term" value="F:double-stranded RNA binding"/>
    <property type="evidence" value="ECO:0007669"/>
    <property type="project" value="TreeGrafter"/>
</dbReference>
<keyword evidence="13 15" id="KW-0460">Magnesium</keyword>
<dbReference type="PANTHER" id="PTHR11207:SF0">
    <property type="entry name" value="RIBONUCLEASE 3"/>
    <property type="match status" value="1"/>
</dbReference>
<evidence type="ECO:0000256" key="1">
    <source>
        <dbReference type="ARBA" id="ARBA00000109"/>
    </source>
</evidence>
<evidence type="ECO:0000256" key="13">
    <source>
        <dbReference type="ARBA" id="ARBA00022842"/>
    </source>
</evidence>
<feature type="active site" evidence="15">
    <location>
        <position position="114"/>
    </location>
</feature>
<evidence type="ECO:0000256" key="11">
    <source>
        <dbReference type="ARBA" id="ARBA00022759"/>
    </source>
</evidence>
<comment type="subcellular location">
    <subcellularLocation>
        <location evidence="2 15">Cytoplasm</location>
    </subcellularLocation>
</comment>
<proteinExistence type="inferred from homology"/>
<name>A0A378XJS2_9BURK</name>
<evidence type="ECO:0000256" key="6">
    <source>
        <dbReference type="ARBA" id="ARBA00022552"/>
    </source>
</evidence>
<dbReference type="Proteomes" id="UP000594903">
    <property type="component" value="Chromosome"/>
</dbReference>
<dbReference type="CDD" id="cd10845">
    <property type="entry name" value="DSRM_RNAse_III_family"/>
    <property type="match status" value="1"/>
</dbReference>
<dbReference type="SUPFAM" id="SSF69065">
    <property type="entry name" value="RNase III domain-like"/>
    <property type="match status" value="1"/>
</dbReference>
<dbReference type="GO" id="GO:0004525">
    <property type="term" value="F:ribonuclease III activity"/>
    <property type="evidence" value="ECO:0007669"/>
    <property type="project" value="UniProtKB-UniRule"/>
</dbReference>
<keyword evidence="21" id="KW-1185">Reference proteome</keyword>
<dbReference type="HAMAP" id="MF_00104">
    <property type="entry name" value="RNase_III"/>
    <property type="match status" value="1"/>
</dbReference>
<dbReference type="InterPro" id="IPR000999">
    <property type="entry name" value="RNase_III_dom"/>
</dbReference>
<feature type="active site" evidence="15">
    <location>
        <position position="42"/>
    </location>
</feature>
<keyword evidence="10 15" id="KW-0479">Metal-binding</keyword>
<dbReference type="SUPFAM" id="SSF54768">
    <property type="entry name" value="dsRNA-binding domain-like"/>
    <property type="match status" value="1"/>
</dbReference>
<dbReference type="SMART" id="SM00358">
    <property type="entry name" value="DSRM"/>
    <property type="match status" value="1"/>
</dbReference>
<feature type="binding site" evidence="15">
    <location>
        <position position="111"/>
    </location>
    <ligand>
        <name>Mg(2+)</name>
        <dbReference type="ChEBI" id="CHEBI:18420"/>
    </ligand>
</feature>
<evidence type="ECO:0000313" key="19">
    <source>
        <dbReference type="EMBL" id="SUA57016.1"/>
    </source>
</evidence>
<dbReference type="PANTHER" id="PTHR11207">
    <property type="entry name" value="RIBONUCLEASE III"/>
    <property type="match status" value="1"/>
</dbReference>
<evidence type="ECO:0000256" key="4">
    <source>
        <dbReference type="ARBA" id="ARBA00011738"/>
    </source>
</evidence>
<feature type="domain" description="DRBM" evidence="16">
    <location>
        <begin position="152"/>
        <end position="222"/>
    </location>
</feature>
<dbReference type="SMART" id="SM00535">
    <property type="entry name" value="RIBOc"/>
    <property type="match status" value="1"/>
</dbReference>
<keyword evidence="15" id="KW-0699">rRNA-binding</keyword>
<keyword evidence="7 15" id="KW-0507">mRNA processing</keyword>
<dbReference type="GO" id="GO:0008033">
    <property type="term" value="P:tRNA processing"/>
    <property type="evidence" value="ECO:0007669"/>
    <property type="project" value="UniProtKB-KW"/>
</dbReference>
<dbReference type="Pfam" id="PF00035">
    <property type="entry name" value="dsrm"/>
    <property type="match status" value="1"/>
</dbReference>
<keyword evidence="8 15" id="KW-0819">tRNA processing</keyword>
<keyword evidence="12 15" id="KW-0378">Hydrolase</keyword>